<sequence>MANYDGNEKRKSIFDVNQHQLEMERQAEAKEIAERIGDPRLRTDEHLEYFTLELKDGVRHVPKRSHHLSSDSNDKTNDKANKEIEARLREILAKEPQL</sequence>
<evidence type="ECO:0000313" key="3">
    <source>
        <dbReference type="Proteomes" id="UP000177494"/>
    </source>
</evidence>
<reference evidence="2 3" key="1">
    <citation type="journal article" date="2016" name="Nat. Commun.">
        <title>Thousands of microbial genomes shed light on interconnected biogeochemical processes in an aquifer system.</title>
        <authorList>
            <person name="Anantharaman K."/>
            <person name="Brown C.T."/>
            <person name="Hug L.A."/>
            <person name="Sharon I."/>
            <person name="Castelle C.J."/>
            <person name="Probst A.J."/>
            <person name="Thomas B.C."/>
            <person name="Singh A."/>
            <person name="Wilkins M.J."/>
            <person name="Karaoz U."/>
            <person name="Brodie E.L."/>
            <person name="Williams K.H."/>
            <person name="Hubbard S.S."/>
            <person name="Banfield J.F."/>
        </authorList>
    </citation>
    <scope>NUCLEOTIDE SEQUENCE [LARGE SCALE GENOMIC DNA]</scope>
</reference>
<protein>
    <submittedName>
        <fullName evidence="2">Uncharacterized protein</fullName>
    </submittedName>
</protein>
<dbReference type="AlphaFoldDB" id="A0A1F8H5U4"/>
<evidence type="ECO:0000313" key="2">
    <source>
        <dbReference type="EMBL" id="OGN32955.1"/>
    </source>
</evidence>
<organism evidence="2 3">
    <name type="scientific">Candidatus Yanofskybacteria bacterium RIFCSPLOWO2_02_FULL_45_10</name>
    <dbReference type="NCBI Taxonomy" id="1802706"/>
    <lineage>
        <taxon>Bacteria</taxon>
        <taxon>Candidatus Yanofskyibacteriota</taxon>
    </lineage>
</organism>
<accession>A0A1F8H5U4</accession>
<evidence type="ECO:0000256" key="1">
    <source>
        <dbReference type="SAM" id="MobiDB-lite"/>
    </source>
</evidence>
<comment type="caution">
    <text evidence="2">The sequence shown here is derived from an EMBL/GenBank/DDBJ whole genome shotgun (WGS) entry which is preliminary data.</text>
</comment>
<proteinExistence type="predicted"/>
<dbReference type="STRING" id="1802706.A3I32_01395"/>
<feature type="compositionally biased region" description="Basic and acidic residues" evidence="1">
    <location>
        <begin position="68"/>
        <end position="85"/>
    </location>
</feature>
<gene>
    <name evidence="2" type="ORF">A3I32_01395</name>
</gene>
<name>A0A1F8H5U4_9BACT</name>
<feature type="region of interest" description="Disordered" evidence="1">
    <location>
        <begin position="60"/>
        <end position="85"/>
    </location>
</feature>
<dbReference type="EMBL" id="MGKU01000002">
    <property type="protein sequence ID" value="OGN32955.1"/>
    <property type="molecule type" value="Genomic_DNA"/>
</dbReference>
<dbReference type="Proteomes" id="UP000177494">
    <property type="component" value="Unassembled WGS sequence"/>
</dbReference>